<dbReference type="InterPro" id="IPR032710">
    <property type="entry name" value="NTF2-like_dom_sf"/>
</dbReference>
<evidence type="ECO:0000259" key="1">
    <source>
        <dbReference type="Pfam" id="PF14534"/>
    </source>
</evidence>
<reference evidence="2 3" key="1">
    <citation type="submission" date="2020-06" db="EMBL/GenBank/DDBJ databases">
        <title>Global-level population genomics: horizontal gene transfer, symbiosis and evolution in Rhizobia.</title>
        <authorList>
            <person name="Gai Y."/>
        </authorList>
    </citation>
    <scope>NUCLEOTIDE SEQUENCE [LARGE SCALE GENOMIC DNA]</scope>
    <source>
        <strain evidence="2 3">PLR6_1b</strain>
    </source>
</reference>
<evidence type="ECO:0000313" key="3">
    <source>
        <dbReference type="Proteomes" id="UP000720124"/>
    </source>
</evidence>
<dbReference type="RefSeq" id="WP_207603366.1">
    <property type="nucleotide sequence ID" value="NZ_CP071613.1"/>
</dbReference>
<dbReference type="GeneID" id="66148419"/>
<dbReference type="Proteomes" id="UP000720124">
    <property type="component" value="Unassembled WGS sequence"/>
</dbReference>
<accession>A0ABS7LLD7</accession>
<protein>
    <submittedName>
        <fullName evidence="2">Nuclear transport factor 2 family protein</fullName>
    </submittedName>
</protein>
<organism evidence="2 3">
    <name type="scientific">Rhizobium bangladeshense</name>
    <dbReference type="NCBI Taxonomy" id="1138189"/>
    <lineage>
        <taxon>Bacteria</taxon>
        <taxon>Pseudomonadati</taxon>
        <taxon>Pseudomonadota</taxon>
        <taxon>Alphaproteobacteria</taxon>
        <taxon>Hyphomicrobiales</taxon>
        <taxon>Rhizobiaceae</taxon>
        <taxon>Rhizobium/Agrobacterium group</taxon>
        <taxon>Rhizobium</taxon>
    </lineage>
</organism>
<dbReference type="Pfam" id="PF14534">
    <property type="entry name" value="DUF4440"/>
    <property type="match status" value="1"/>
</dbReference>
<dbReference type="SUPFAM" id="SSF54427">
    <property type="entry name" value="NTF2-like"/>
    <property type="match status" value="1"/>
</dbReference>
<name>A0ABS7LLD7_9HYPH</name>
<gene>
    <name evidence="2" type="ORF">HJA87_20780</name>
</gene>
<evidence type="ECO:0000313" key="2">
    <source>
        <dbReference type="EMBL" id="MBY3592291.1"/>
    </source>
</evidence>
<proteinExistence type="predicted"/>
<feature type="domain" description="DUF4440" evidence="1">
    <location>
        <begin position="12"/>
        <end position="119"/>
    </location>
</feature>
<sequence length="130" mass="14721">MTSDVQTEADNIREIERTRLRALVEADISAAKPLHADDFQLITPIGVALSRDEYLGAVAAGHIKYRVWEPGDIAVRLHGPVAVIRYRARLEVFFNGHAVPPAEYWHTDTYEHREGEWMVVWSQATAVGRQ</sequence>
<keyword evidence="3" id="KW-1185">Reference proteome</keyword>
<dbReference type="EMBL" id="JABTXI010000008">
    <property type="protein sequence ID" value="MBY3592291.1"/>
    <property type="molecule type" value="Genomic_DNA"/>
</dbReference>
<comment type="caution">
    <text evidence="2">The sequence shown here is derived from an EMBL/GenBank/DDBJ whole genome shotgun (WGS) entry which is preliminary data.</text>
</comment>
<dbReference type="Gene3D" id="3.10.450.50">
    <property type="match status" value="1"/>
</dbReference>
<dbReference type="InterPro" id="IPR027843">
    <property type="entry name" value="DUF4440"/>
</dbReference>